<organism evidence="2 3">
    <name type="scientific">Rhizophagus irregularis (strain DAOM 197198w)</name>
    <name type="common">Glomus intraradices</name>
    <dbReference type="NCBI Taxonomy" id="1432141"/>
    <lineage>
        <taxon>Eukaryota</taxon>
        <taxon>Fungi</taxon>
        <taxon>Fungi incertae sedis</taxon>
        <taxon>Mucoromycota</taxon>
        <taxon>Glomeromycotina</taxon>
        <taxon>Glomeromycetes</taxon>
        <taxon>Glomerales</taxon>
        <taxon>Glomeraceae</taxon>
        <taxon>Rhizophagus</taxon>
    </lineage>
</organism>
<accession>A0A015JXH7</accession>
<feature type="compositionally biased region" description="Basic and acidic residues" evidence="1">
    <location>
        <begin position="58"/>
        <end position="68"/>
    </location>
</feature>
<feature type="compositionally biased region" description="Low complexity" evidence="1">
    <location>
        <begin position="35"/>
        <end position="52"/>
    </location>
</feature>
<dbReference type="AlphaFoldDB" id="A0A015JXH7"/>
<evidence type="ECO:0000256" key="1">
    <source>
        <dbReference type="SAM" id="MobiDB-lite"/>
    </source>
</evidence>
<comment type="caution">
    <text evidence="2">The sequence shown here is derived from an EMBL/GenBank/DDBJ whole genome shotgun (WGS) entry which is preliminary data.</text>
</comment>
<sequence length="122" mass="12874">MIGGVQPSIVDTHKPPRGRSAPSQPQKHKRGILKSSSSNSSSSRSRSASSGSLLITQHLDEPAPHELAQDASIMDTDSSSLIPHPIPLPPPTGSETTDPPYPMHPSPPGMMIQSDFNQVGGH</sequence>
<evidence type="ECO:0000313" key="2">
    <source>
        <dbReference type="EMBL" id="EXX72050.1"/>
    </source>
</evidence>
<dbReference type="OrthoDB" id="10498498at2759"/>
<proteinExistence type="predicted"/>
<evidence type="ECO:0000313" key="3">
    <source>
        <dbReference type="Proteomes" id="UP000022910"/>
    </source>
</evidence>
<keyword evidence="3" id="KW-1185">Reference proteome</keyword>
<reference evidence="2 3" key="1">
    <citation type="submission" date="2014-02" db="EMBL/GenBank/DDBJ databases">
        <title>Single nucleus genome sequencing reveals high similarity among nuclei of an endomycorrhizal fungus.</title>
        <authorList>
            <person name="Lin K."/>
            <person name="Geurts R."/>
            <person name="Zhang Z."/>
            <person name="Limpens E."/>
            <person name="Saunders D.G."/>
            <person name="Mu D."/>
            <person name="Pang E."/>
            <person name="Cao H."/>
            <person name="Cha H."/>
            <person name="Lin T."/>
            <person name="Zhou Q."/>
            <person name="Shang Y."/>
            <person name="Li Y."/>
            <person name="Ivanov S."/>
            <person name="Sharma T."/>
            <person name="Velzen R.V."/>
            <person name="Ruijter N.D."/>
            <person name="Aanen D.K."/>
            <person name="Win J."/>
            <person name="Kamoun S."/>
            <person name="Bisseling T."/>
            <person name="Huang S."/>
        </authorList>
    </citation>
    <scope>NUCLEOTIDE SEQUENCE [LARGE SCALE GENOMIC DNA]</scope>
    <source>
        <strain evidence="3">DAOM197198w</strain>
    </source>
</reference>
<feature type="region of interest" description="Disordered" evidence="1">
    <location>
        <begin position="1"/>
        <end position="122"/>
    </location>
</feature>
<dbReference type="HOGENOM" id="CLU_2027994_0_0_1"/>
<feature type="compositionally biased region" description="Pro residues" evidence="1">
    <location>
        <begin position="99"/>
        <end position="108"/>
    </location>
</feature>
<dbReference type="EMBL" id="JEMT01015800">
    <property type="protein sequence ID" value="EXX72050.1"/>
    <property type="molecule type" value="Genomic_DNA"/>
</dbReference>
<dbReference type="Proteomes" id="UP000022910">
    <property type="component" value="Unassembled WGS sequence"/>
</dbReference>
<gene>
    <name evidence="2" type="ORF">RirG_072950</name>
</gene>
<protein>
    <submittedName>
        <fullName evidence="2">Uncharacterized protein</fullName>
    </submittedName>
</protein>
<name>A0A015JXH7_RHIIW</name>